<sequence>MSLKDLANETLTNFNPATDKASSGESGLPEGIYDVVLSDARFHVYDSGYECVSIVLQAIGGDHDNEKEFINWNLDPEYVTKDKKTGKKYKLYERYPKLLSQNIKYVSQLAYVADVALSDADWEDMVTLGEALYQGKGAQFILEVTKSTSNSGRVYTNYDFRKYDEDVNEGDLPF</sequence>
<name>A0A329Q045_9LACT</name>
<gene>
    <name evidence="1" type="ORF">DBT54_05795</name>
</gene>
<reference evidence="1 2" key="1">
    <citation type="submission" date="2018-04" db="EMBL/GenBank/DDBJ databases">
        <title>Aerococcus urinae genomes.</title>
        <authorList>
            <person name="Hilt E."/>
            <person name="Gilbert N.M."/>
            <person name="Thomas-White K."/>
            <person name="Putonti C."/>
            <person name="Lewis A.L."/>
            <person name="Visck K.L."/>
            <person name="Wolfe A.J."/>
        </authorList>
    </citation>
    <scope>NUCLEOTIDE SEQUENCE [LARGE SCALE GENOMIC DNA]</scope>
    <source>
        <strain evidence="1 2">UMB7480</strain>
    </source>
</reference>
<dbReference type="AlphaFoldDB" id="A0A329Q045"/>
<evidence type="ECO:0000313" key="2">
    <source>
        <dbReference type="Proteomes" id="UP000251923"/>
    </source>
</evidence>
<evidence type="ECO:0008006" key="3">
    <source>
        <dbReference type="Google" id="ProtNLM"/>
    </source>
</evidence>
<dbReference type="RefSeq" id="WP_101560399.1">
    <property type="nucleotide sequence ID" value="NZ_JAMDYC010000002.1"/>
</dbReference>
<accession>A0A329Q045</accession>
<protein>
    <recommendedName>
        <fullName evidence="3">DUF669 domain-containing protein</fullName>
    </recommendedName>
</protein>
<dbReference type="GeneID" id="86859262"/>
<dbReference type="EMBL" id="QMHM01000009">
    <property type="protein sequence ID" value="RAV79130.1"/>
    <property type="molecule type" value="Genomic_DNA"/>
</dbReference>
<evidence type="ECO:0000313" key="1">
    <source>
        <dbReference type="EMBL" id="RAV79130.1"/>
    </source>
</evidence>
<dbReference type="Proteomes" id="UP000251923">
    <property type="component" value="Unassembled WGS sequence"/>
</dbReference>
<comment type="caution">
    <text evidence="1">The sequence shown here is derived from an EMBL/GenBank/DDBJ whole genome shotgun (WGS) entry which is preliminary data.</text>
</comment>
<organism evidence="1 2">
    <name type="scientific">Aerococcus urinae</name>
    <dbReference type="NCBI Taxonomy" id="1376"/>
    <lineage>
        <taxon>Bacteria</taxon>
        <taxon>Bacillati</taxon>
        <taxon>Bacillota</taxon>
        <taxon>Bacilli</taxon>
        <taxon>Lactobacillales</taxon>
        <taxon>Aerococcaceae</taxon>
        <taxon>Aerococcus</taxon>
    </lineage>
</organism>
<proteinExistence type="predicted"/>